<protein>
    <submittedName>
        <fullName evidence="3">Uncharacterized protein</fullName>
    </submittedName>
</protein>
<dbReference type="OrthoDB" id="8239708at2"/>
<sequence>MDYFSEDSAHITNGFSPNEPAASTREDRMTHKRWTKVVLGFYTCLFLAGGTAIGVHQRMTTSSGIEQHATLRTDIRSNH</sequence>
<organism evidence="3 6">
    <name type="scientific">Bradyrhizobium guangdongense</name>
    <dbReference type="NCBI Taxonomy" id="1325090"/>
    <lineage>
        <taxon>Bacteria</taxon>
        <taxon>Pseudomonadati</taxon>
        <taxon>Pseudomonadota</taxon>
        <taxon>Alphaproteobacteria</taxon>
        <taxon>Hyphomicrobiales</taxon>
        <taxon>Nitrobacteraceae</taxon>
        <taxon>Bradyrhizobium</taxon>
    </lineage>
</organism>
<keyword evidence="2" id="KW-0812">Transmembrane</keyword>
<evidence type="ECO:0000313" key="6">
    <source>
        <dbReference type="Proteomes" id="UP000625079"/>
    </source>
</evidence>
<dbReference type="Proteomes" id="UP000593880">
    <property type="component" value="Chromosome"/>
</dbReference>
<reference evidence="3" key="1">
    <citation type="journal article" date="2014" name="Int. J. Syst. Evol. Microbiol.">
        <title>Complete genome sequence of Corynebacterium casei LMG S-19264T (=DSM 44701T), isolated from a smear-ripened cheese.</title>
        <authorList>
            <consortium name="US DOE Joint Genome Institute (JGI-PGF)"/>
            <person name="Walter F."/>
            <person name="Albersmeier A."/>
            <person name="Kalinowski J."/>
            <person name="Ruckert C."/>
        </authorList>
    </citation>
    <scope>NUCLEOTIDE SEQUENCE</scope>
    <source>
        <strain evidence="3">CGMCC 1.15034</strain>
    </source>
</reference>
<gene>
    <name evidence="3" type="ORF">GCM10010987_13480</name>
    <name evidence="4" type="ORF">XH86_27365</name>
</gene>
<reference evidence="4 5" key="2">
    <citation type="submission" date="2018-06" db="EMBL/GenBank/DDBJ databases">
        <title>Comparative genomics of rhizobia nodulating Arachis hypogaea in China.</title>
        <authorList>
            <person name="Li Y."/>
        </authorList>
    </citation>
    <scope>NUCLEOTIDE SEQUENCE [LARGE SCALE GENOMIC DNA]</scope>
    <source>
        <strain evidence="4 5">CCBAU 51658</strain>
    </source>
</reference>
<keyword evidence="5" id="KW-1185">Reference proteome</keyword>
<accession>A0A410VB83</accession>
<reference evidence="3" key="3">
    <citation type="submission" date="2022-12" db="EMBL/GenBank/DDBJ databases">
        <authorList>
            <person name="Sun Q."/>
            <person name="Zhou Y."/>
        </authorList>
    </citation>
    <scope>NUCLEOTIDE SEQUENCE</scope>
    <source>
        <strain evidence="3">CGMCC 1.15034</strain>
    </source>
</reference>
<feature type="region of interest" description="Disordered" evidence="1">
    <location>
        <begin position="1"/>
        <end position="29"/>
    </location>
</feature>
<evidence type="ECO:0000313" key="4">
    <source>
        <dbReference type="EMBL" id="QOZ62043.1"/>
    </source>
</evidence>
<dbReference type="Proteomes" id="UP000625079">
    <property type="component" value="Unassembled WGS sequence"/>
</dbReference>
<name>A0A410VB83_9BRAD</name>
<keyword evidence="2" id="KW-0472">Membrane</keyword>
<evidence type="ECO:0000313" key="5">
    <source>
        <dbReference type="Proteomes" id="UP000593880"/>
    </source>
</evidence>
<dbReference type="EMBL" id="BMHC01000002">
    <property type="protein sequence ID" value="GGI21270.1"/>
    <property type="molecule type" value="Genomic_DNA"/>
</dbReference>
<evidence type="ECO:0000313" key="3">
    <source>
        <dbReference type="EMBL" id="GGI21270.1"/>
    </source>
</evidence>
<keyword evidence="2" id="KW-1133">Transmembrane helix</keyword>
<dbReference type="EMBL" id="CP030057">
    <property type="protein sequence ID" value="QOZ62043.1"/>
    <property type="molecule type" value="Genomic_DNA"/>
</dbReference>
<evidence type="ECO:0000256" key="2">
    <source>
        <dbReference type="SAM" id="Phobius"/>
    </source>
</evidence>
<dbReference type="AlphaFoldDB" id="A0A410VB83"/>
<feature type="transmembrane region" description="Helical" evidence="2">
    <location>
        <begin position="37"/>
        <end position="55"/>
    </location>
</feature>
<evidence type="ECO:0000256" key="1">
    <source>
        <dbReference type="SAM" id="MobiDB-lite"/>
    </source>
</evidence>
<dbReference type="RefSeq" id="WP_128967630.1">
    <property type="nucleotide sequence ID" value="NZ_BMHC01000002.1"/>
</dbReference>
<proteinExistence type="predicted"/>